<reference evidence="3 4" key="1">
    <citation type="journal article" date="2018" name="J. Microbiol.">
        <title>Baekduia soli gen. nov., sp. nov., a novel bacterium isolated from the soil of Baekdu Mountain and proposal of a novel family name, Baekduiaceae fam. nov.</title>
        <authorList>
            <person name="An D.S."/>
            <person name="Siddiqi M.Z."/>
            <person name="Kim K.H."/>
            <person name="Yu H.S."/>
            <person name="Im W.T."/>
        </authorList>
    </citation>
    <scope>NUCLEOTIDE SEQUENCE [LARGE SCALE GENOMIC DNA]</scope>
    <source>
        <strain evidence="3 4">BR7-21</strain>
    </source>
</reference>
<feature type="chain" id="PRO_5039341353" description="EfeO-type cupredoxin-like domain-containing protein" evidence="2">
    <location>
        <begin position="24"/>
        <end position="215"/>
    </location>
</feature>
<organism evidence="3 4">
    <name type="scientific">Baekduia soli</name>
    <dbReference type="NCBI Taxonomy" id="496014"/>
    <lineage>
        <taxon>Bacteria</taxon>
        <taxon>Bacillati</taxon>
        <taxon>Actinomycetota</taxon>
        <taxon>Thermoleophilia</taxon>
        <taxon>Solirubrobacterales</taxon>
        <taxon>Baekduiaceae</taxon>
        <taxon>Baekduia</taxon>
    </lineage>
</organism>
<evidence type="ECO:0000256" key="2">
    <source>
        <dbReference type="SAM" id="SignalP"/>
    </source>
</evidence>
<dbReference type="EMBL" id="CP042430">
    <property type="protein sequence ID" value="QEC48178.1"/>
    <property type="molecule type" value="Genomic_DNA"/>
</dbReference>
<evidence type="ECO:0000313" key="4">
    <source>
        <dbReference type="Proteomes" id="UP000321805"/>
    </source>
</evidence>
<protein>
    <recommendedName>
        <fullName evidence="5">EfeO-type cupredoxin-like domain-containing protein</fullName>
    </recommendedName>
</protein>
<gene>
    <name evidence="3" type="ORF">FSW04_11765</name>
</gene>
<feature type="compositionally biased region" description="Pro residues" evidence="1">
    <location>
        <begin position="92"/>
        <end position="112"/>
    </location>
</feature>
<feature type="compositionally biased region" description="Low complexity" evidence="1">
    <location>
        <begin position="78"/>
        <end position="91"/>
    </location>
</feature>
<dbReference type="SUPFAM" id="SSF49503">
    <property type="entry name" value="Cupredoxins"/>
    <property type="match status" value="1"/>
</dbReference>
<evidence type="ECO:0000313" key="3">
    <source>
        <dbReference type="EMBL" id="QEC48178.1"/>
    </source>
</evidence>
<dbReference type="InterPro" id="IPR008972">
    <property type="entry name" value="Cupredoxin"/>
</dbReference>
<dbReference type="Gene3D" id="2.60.40.420">
    <property type="entry name" value="Cupredoxins - blue copper proteins"/>
    <property type="match status" value="1"/>
</dbReference>
<proteinExistence type="predicted"/>
<keyword evidence="4" id="KW-1185">Reference proteome</keyword>
<sequence length="215" mass="21414">MIARPSRPLAGLLVLGVLGSAVAVADARPDPRAHHARKALRAHGRTLATKAGAGRGWIPASLLAATSRPAPTGAAHLAADPAGPTGPTAAAPGPPTAPGDPAPDPGPPPPPAAAAVGVQLDDTPDYRAQLSRASVIAGSVTLQLQNVGEDPHNLRVVRLDGTGTPVDLPQTAPGASTTRTLALTAGQYYVYCTLTAPVSHEAAGMHATLTVTPAS</sequence>
<dbReference type="AlphaFoldDB" id="A0A5B8U5R1"/>
<dbReference type="RefSeq" id="WP_146919429.1">
    <property type="nucleotide sequence ID" value="NZ_CP042430.1"/>
</dbReference>
<dbReference type="Proteomes" id="UP000321805">
    <property type="component" value="Chromosome"/>
</dbReference>
<accession>A0A5B8U5R1</accession>
<keyword evidence="2" id="KW-0732">Signal</keyword>
<name>A0A5B8U5R1_9ACTN</name>
<evidence type="ECO:0008006" key="5">
    <source>
        <dbReference type="Google" id="ProtNLM"/>
    </source>
</evidence>
<dbReference type="OrthoDB" id="345021at2"/>
<evidence type="ECO:0000256" key="1">
    <source>
        <dbReference type="SAM" id="MobiDB-lite"/>
    </source>
</evidence>
<feature type="signal peptide" evidence="2">
    <location>
        <begin position="1"/>
        <end position="23"/>
    </location>
</feature>
<dbReference type="KEGG" id="bsol:FSW04_11765"/>
<feature type="region of interest" description="Disordered" evidence="1">
    <location>
        <begin position="69"/>
        <end position="116"/>
    </location>
</feature>